<evidence type="ECO:0000256" key="1">
    <source>
        <dbReference type="ARBA" id="ARBA00004141"/>
    </source>
</evidence>
<proteinExistence type="inferred from homology"/>
<evidence type="ECO:0000256" key="3">
    <source>
        <dbReference type="ARBA" id="ARBA00022692"/>
    </source>
</evidence>
<dbReference type="GO" id="GO:0042910">
    <property type="term" value="F:xenobiotic transmembrane transporter activity"/>
    <property type="evidence" value="ECO:0007669"/>
    <property type="project" value="InterPro"/>
</dbReference>
<dbReference type="CDD" id="cd13132">
    <property type="entry name" value="MATE_eukaryotic"/>
    <property type="match status" value="1"/>
</dbReference>
<keyword evidence="9" id="KW-1185">Reference proteome</keyword>
<feature type="transmembrane region" description="Helical" evidence="6">
    <location>
        <begin position="37"/>
        <end position="58"/>
    </location>
</feature>
<feature type="transmembrane region" description="Helical" evidence="6">
    <location>
        <begin position="294"/>
        <end position="315"/>
    </location>
</feature>
<evidence type="ECO:0000256" key="6">
    <source>
        <dbReference type="RuleBase" id="RU004914"/>
    </source>
</evidence>
<evidence type="ECO:0000313" key="8">
    <source>
        <dbReference type="EMBL" id="KAK1404564.1"/>
    </source>
</evidence>
<feature type="compositionally biased region" description="Polar residues" evidence="7">
    <location>
        <begin position="482"/>
        <end position="499"/>
    </location>
</feature>
<feature type="transmembrane region" description="Helical" evidence="6">
    <location>
        <begin position="409"/>
        <end position="431"/>
    </location>
</feature>
<feature type="transmembrane region" description="Helical" evidence="6">
    <location>
        <begin position="336"/>
        <end position="357"/>
    </location>
</feature>
<dbReference type="InterPro" id="IPR045069">
    <property type="entry name" value="MATE_euk"/>
</dbReference>
<feature type="transmembrane region" description="Helical" evidence="6">
    <location>
        <begin position="119"/>
        <end position="143"/>
    </location>
</feature>
<evidence type="ECO:0000256" key="7">
    <source>
        <dbReference type="SAM" id="MobiDB-lite"/>
    </source>
</evidence>
<protein>
    <recommendedName>
        <fullName evidence="6">Protein DETOXIFICATION</fullName>
    </recommendedName>
    <alternativeName>
        <fullName evidence="6">Multidrug and toxic compound extrusion protein</fullName>
    </alternativeName>
</protein>
<dbReference type="Pfam" id="PF01554">
    <property type="entry name" value="MatE"/>
    <property type="match status" value="2"/>
</dbReference>
<sequence length="499" mass="54564">MEDAMNEKLLTEVGRAEKGVDGEGTLKDKIWVESKKMWIVAGPAIFTRFSTFGVSIISQAFIGHIGSTELAAYALVSTVLLRFANGILLGMASALETLCGQSYGAKQYDMLGVYLQRSWLILFLCSIVLSPVFIFTTPILIALGQDESIAQVAGTISLWLIPVIFSFIVSFTCQMFLQAQSKNMIIAYLAAFSLAIHCFLSWLLTVKYKFGLSGAMVSTILAFWIPNIGQLVYIFGGWCSETWKGFSMLAFKDLLPIIKLSLSSGVMLCLELWYNTILVLLTGNMKNAEVAIDALSICLNINGWEMMISLGFLAAASVRVSNELGRGSSKAAKFSIVQIVLTSFAIGFVLFIFFLFFRGRLAYIFTESTEVAAAVADLSTLLACSILLNSIQPVLSGVAVGAGWQSTVAYVNITCYYLIGIPVGVVLGYVLQFQVKGVWVGMLFGTLTQTVVLMIITYKTDWEKQVSVTKLRVNRWSKESDQQAQGDEQNASNSGLGNN</sequence>
<reference evidence="8" key="2">
    <citation type="submission" date="2023-05" db="EMBL/GenBank/DDBJ databases">
        <authorList>
            <person name="Schelkunov M.I."/>
        </authorList>
    </citation>
    <scope>NUCLEOTIDE SEQUENCE</scope>
    <source>
        <strain evidence="8">Hsosn_3</strain>
        <tissue evidence="8">Leaf</tissue>
    </source>
</reference>
<dbReference type="GO" id="GO:0015297">
    <property type="term" value="F:antiporter activity"/>
    <property type="evidence" value="ECO:0007669"/>
    <property type="project" value="InterPro"/>
</dbReference>
<evidence type="ECO:0000256" key="2">
    <source>
        <dbReference type="ARBA" id="ARBA00010199"/>
    </source>
</evidence>
<keyword evidence="3 6" id="KW-0812">Transmembrane</keyword>
<feature type="transmembrane region" description="Helical" evidence="6">
    <location>
        <begin position="437"/>
        <end position="458"/>
    </location>
</feature>
<dbReference type="NCBIfam" id="TIGR00797">
    <property type="entry name" value="matE"/>
    <property type="match status" value="1"/>
</dbReference>
<feature type="transmembrane region" description="Helical" evidence="6">
    <location>
        <begin position="185"/>
        <end position="204"/>
    </location>
</feature>
<dbReference type="GO" id="GO:1990961">
    <property type="term" value="P:xenobiotic detoxification by transmembrane export across the plasma membrane"/>
    <property type="evidence" value="ECO:0007669"/>
    <property type="project" value="InterPro"/>
</dbReference>
<gene>
    <name evidence="8" type="ORF">POM88_004169</name>
</gene>
<feature type="transmembrane region" description="Helical" evidence="6">
    <location>
        <begin position="210"/>
        <end position="233"/>
    </location>
</feature>
<dbReference type="AlphaFoldDB" id="A0AAD8JJB2"/>
<dbReference type="PANTHER" id="PTHR11206">
    <property type="entry name" value="MULTIDRUG RESISTANCE PROTEIN"/>
    <property type="match status" value="1"/>
</dbReference>
<name>A0AAD8JJB2_9APIA</name>
<comment type="subcellular location">
    <subcellularLocation>
        <location evidence="1">Membrane</location>
        <topology evidence="1">Multi-pass membrane protein</topology>
    </subcellularLocation>
</comment>
<comment type="caution">
    <text evidence="8">The sequence shown here is derived from an EMBL/GenBank/DDBJ whole genome shotgun (WGS) entry which is preliminary data.</text>
</comment>
<evidence type="ECO:0000256" key="4">
    <source>
        <dbReference type="ARBA" id="ARBA00022989"/>
    </source>
</evidence>
<accession>A0AAD8JJB2</accession>
<feature type="transmembrane region" description="Helical" evidence="6">
    <location>
        <begin position="369"/>
        <end position="388"/>
    </location>
</feature>
<feature type="region of interest" description="Disordered" evidence="7">
    <location>
        <begin position="479"/>
        <end position="499"/>
    </location>
</feature>
<keyword evidence="4 6" id="KW-1133">Transmembrane helix</keyword>
<keyword evidence="5 6" id="KW-0472">Membrane</keyword>
<feature type="transmembrane region" description="Helical" evidence="6">
    <location>
        <begin position="149"/>
        <end position="173"/>
    </location>
</feature>
<dbReference type="Proteomes" id="UP001237642">
    <property type="component" value="Unassembled WGS sequence"/>
</dbReference>
<reference evidence="8" key="1">
    <citation type="submission" date="2023-02" db="EMBL/GenBank/DDBJ databases">
        <title>Genome of toxic invasive species Heracleum sosnowskyi carries increased number of genes despite the absence of recent whole-genome duplications.</title>
        <authorList>
            <person name="Schelkunov M."/>
            <person name="Shtratnikova V."/>
            <person name="Makarenko M."/>
            <person name="Klepikova A."/>
            <person name="Omelchenko D."/>
            <person name="Novikova G."/>
            <person name="Obukhova E."/>
            <person name="Bogdanov V."/>
            <person name="Penin A."/>
            <person name="Logacheva M."/>
        </authorList>
    </citation>
    <scope>NUCLEOTIDE SEQUENCE</scope>
    <source>
        <strain evidence="8">Hsosn_3</strain>
        <tissue evidence="8">Leaf</tissue>
    </source>
</reference>
<evidence type="ECO:0000256" key="5">
    <source>
        <dbReference type="ARBA" id="ARBA00023136"/>
    </source>
</evidence>
<dbReference type="InterPro" id="IPR002528">
    <property type="entry name" value="MATE_fam"/>
</dbReference>
<feature type="transmembrane region" description="Helical" evidence="6">
    <location>
        <begin position="70"/>
        <end position="98"/>
    </location>
</feature>
<organism evidence="8 9">
    <name type="scientific">Heracleum sosnowskyi</name>
    <dbReference type="NCBI Taxonomy" id="360622"/>
    <lineage>
        <taxon>Eukaryota</taxon>
        <taxon>Viridiplantae</taxon>
        <taxon>Streptophyta</taxon>
        <taxon>Embryophyta</taxon>
        <taxon>Tracheophyta</taxon>
        <taxon>Spermatophyta</taxon>
        <taxon>Magnoliopsida</taxon>
        <taxon>eudicotyledons</taxon>
        <taxon>Gunneridae</taxon>
        <taxon>Pentapetalae</taxon>
        <taxon>asterids</taxon>
        <taxon>campanulids</taxon>
        <taxon>Apiales</taxon>
        <taxon>Apiaceae</taxon>
        <taxon>Apioideae</taxon>
        <taxon>apioid superclade</taxon>
        <taxon>Tordylieae</taxon>
        <taxon>Tordyliinae</taxon>
        <taxon>Heracleum</taxon>
    </lineage>
</organism>
<comment type="similarity">
    <text evidence="2 6">Belongs to the multi antimicrobial extrusion (MATE) (TC 2.A.66.1) family.</text>
</comment>
<dbReference type="GO" id="GO:0016020">
    <property type="term" value="C:membrane"/>
    <property type="evidence" value="ECO:0007669"/>
    <property type="project" value="UniProtKB-SubCell"/>
</dbReference>
<evidence type="ECO:0000313" key="9">
    <source>
        <dbReference type="Proteomes" id="UP001237642"/>
    </source>
</evidence>
<dbReference type="EMBL" id="JAUIZM010000001">
    <property type="protein sequence ID" value="KAK1404564.1"/>
    <property type="molecule type" value="Genomic_DNA"/>
</dbReference>